<evidence type="ECO:0000313" key="6">
    <source>
        <dbReference type="Proteomes" id="UP001595648"/>
    </source>
</evidence>
<dbReference type="InterPro" id="IPR028978">
    <property type="entry name" value="Chorismate_lyase_/UTRA_dom_sf"/>
</dbReference>
<dbReference type="PRINTS" id="PR00035">
    <property type="entry name" value="HTHGNTR"/>
</dbReference>
<dbReference type="InterPro" id="IPR011663">
    <property type="entry name" value="UTRA"/>
</dbReference>
<feature type="domain" description="HTH gntR-type" evidence="4">
    <location>
        <begin position="5"/>
        <end position="73"/>
    </location>
</feature>
<dbReference type="SMART" id="SM00345">
    <property type="entry name" value="HTH_GNTR"/>
    <property type="match status" value="1"/>
</dbReference>
<evidence type="ECO:0000313" key="5">
    <source>
        <dbReference type="EMBL" id="MFC3321316.1"/>
    </source>
</evidence>
<keyword evidence="2" id="KW-0238">DNA-binding</keyword>
<dbReference type="Proteomes" id="UP001595648">
    <property type="component" value="Unassembled WGS sequence"/>
</dbReference>
<dbReference type="EMBL" id="JBHRVD010000001">
    <property type="protein sequence ID" value="MFC3321316.1"/>
    <property type="molecule type" value="Genomic_DNA"/>
</dbReference>
<dbReference type="PANTHER" id="PTHR44846">
    <property type="entry name" value="MANNOSYL-D-GLYCERATE TRANSPORT/METABOLISM SYSTEM REPRESSOR MNGR-RELATED"/>
    <property type="match status" value="1"/>
</dbReference>
<dbReference type="SUPFAM" id="SSF64288">
    <property type="entry name" value="Chorismate lyase-like"/>
    <property type="match status" value="1"/>
</dbReference>
<dbReference type="Gene3D" id="1.10.10.10">
    <property type="entry name" value="Winged helix-like DNA-binding domain superfamily/Winged helix DNA-binding domain"/>
    <property type="match status" value="1"/>
</dbReference>
<evidence type="ECO:0000259" key="4">
    <source>
        <dbReference type="PROSITE" id="PS50949"/>
    </source>
</evidence>
<keyword evidence="1" id="KW-0805">Transcription regulation</keyword>
<comment type="caution">
    <text evidence="5">The sequence shown here is derived from an EMBL/GenBank/DDBJ whole genome shotgun (WGS) entry which is preliminary data.</text>
</comment>
<evidence type="ECO:0000256" key="2">
    <source>
        <dbReference type="ARBA" id="ARBA00023125"/>
    </source>
</evidence>
<evidence type="ECO:0000256" key="1">
    <source>
        <dbReference type="ARBA" id="ARBA00023015"/>
    </source>
</evidence>
<dbReference type="InterPro" id="IPR000524">
    <property type="entry name" value="Tscrpt_reg_HTH_GntR"/>
</dbReference>
<dbReference type="Pfam" id="PF07702">
    <property type="entry name" value="UTRA"/>
    <property type="match status" value="1"/>
</dbReference>
<evidence type="ECO:0000256" key="3">
    <source>
        <dbReference type="ARBA" id="ARBA00023163"/>
    </source>
</evidence>
<name>A0ABV7MHI0_9HYPH</name>
<dbReference type="Pfam" id="PF00392">
    <property type="entry name" value="GntR"/>
    <property type="match status" value="1"/>
</dbReference>
<dbReference type="InterPro" id="IPR036390">
    <property type="entry name" value="WH_DNA-bd_sf"/>
</dbReference>
<accession>A0ABV7MHI0</accession>
<keyword evidence="6" id="KW-1185">Reference proteome</keyword>
<dbReference type="InterPro" id="IPR036388">
    <property type="entry name" value="WH-like_DNA-bd_sf"/>
</dbReference>
<sequence length="231" mass="25426">MRGPLPVHLQISEMLIREIAAGRLADGARLPTEREMAQSLGIAVGTLRRALADLTEKGLLDRIQGSGNYVRASGDLLGVYAFFRLERIDGGGLPTAEVLSVERLHKPADLPEFGSAHEAHRVRRLRRLDGDPAAVEEIWLDASRADQLDSEDLSESLYLHYRLALGFSIARAEDHIAVATVPDWTPADFGPPPGTVVGFIERIAWAGDGASVEYSRTWFDPGLARYVTRFR</sequence>
<dbReference type="Gene3D" id="3.40.1410.10">
    <property type="entry name" value="Chorismate lyase-like"/>
    <property type="match status" value="1"/>
</dbReference>
<organism evidence="5 6">
    <name type="scientific">Mesorhizobium cantuariense</name>
    <dbReference type="NCBI Taxonomy" id="1300275"/>
    <lineage>
        <taxon>Bacteria</taxon>
        <taxon>Pseudomonadati</taxon>
        <taxon>Pseudomonadota</taxon>
        <taxon>Alphaproteobacteria</taxon>
        <taxon>Hyphomicrobiales</taxon>
        <taxon>Phyllobacteriaceae</taxon>
        <taxon>Mesorhizobium</taxon>
    </lineage>
</organism>
<dbReference type="CDD" id="cd07377">
    <property type="entry name" value="WHTH_GntR"/>
    <property type="match status" value="1"/>
</dbReference>
<reference evidence="6" key="1">
    <citation type="journal article" date="2019" name="Int. J. Syst. Evol. Microbiol.">
        <title>The Global Catalogue of Microorganisms (GCM) 10K type strain sequencing project: providing services to taxonomists for standard genome sequencing and annotation.</title>
        <authorList>
            <consortium name="The Broad Institute Genomics Platform"/>
            <consortium name="The Broad Institute Genome Sequencing Center for Infectious Disease"/>
            <person name="Wu L."/>
            <person name="Ma J."/>
        </authorList>
    </citation>
    <scope>NUCLEOTIDE SEQUENCE [LARGE SCALE GENOMIC DNA]</scope>
    <source>
        <strain evidence="6">ICMP 19515</strain>
    </source>
</reference>
<keyword evidence="3" id="KW-0804">Transcription</keyword>
<dbReference type="SMART" id="SM00866">
    <property type="entry name" value="UTRA"/>
    <property type="match status" value="1"/>
</dbReference>
<dbReference type="SUPFAM" id="SSF46785">
    <property type="entry name" value="Winged helix' DNA-binding domain"/>
    <property type="match status" value="1"/>
</dbReference>
<proteinExistence type="predicted"/>
<gene>
    <name evidence="5" type="ORF">ACFOJ9_05915</name>
</gene>
<dbReference type="RefSeq" id="WP_378987590.1">
    <property type="nucleotide sequence ID" value="NZ_JBHRVD010000001.1"/>
</dbReference>
<dbReference type="InterPro" id="IPR050679">
    <property type="entry name" value="Bact_HTH_transcr_reg"/>
</dbReference>
<dbReference type="PROSITE" id="PS50949">
    <property type="entry name" value="HTH_GNTR"/>
    <property type="match status" value="1"/>
</dbReference>
<protein>
    <submittedName>
        <fullName evidence="5">GntR family transcriptional regulator</fullName>
    </submittedName>
</protein>
<dbReference type="PANTHER" id="PTHR44846:SF1">
    <property type="entry name" value="MANNOSYL-D-GLYCERATE TRANSPORT_METABOLISM SYSTEM REPRESSOR MNGR-RELATED"/>
    <property type="match status" value="1"/>
</dbReference>